<dbReference type="OrthoDB" id="5082983at2759"/>
<sequence>MEYSPSPPLHYSQSPQQNDSPYSTPKLSPSPLHYSPSPQQNDSPYSTPKLSPSPPLYYWPSPPLQASSPPMQPLDIEDFQPGEFYRGRTANGRVTCRCVASRLNGPCGHDHTDADNTTCRKEGRGNVRTCCDCGGSAYSPTSAGLGSNHSSGVNIRQENPSASRSSSQERKKEDLSYMLGYTPTREKFRDELEQSLDHDEFSLLDTDRFKEDPSGYVDDLVGNDNPRVRRLIEGIHGPRYVEY</sequence>
<evidence type="ECO:0000313" key="2">
    <source>
        <dbReference type="EMBL" id="KAG4416979.1"/>
    </source>
</evidence>
<evidence type="ECO:0000256" key="1">
    <source>
        <dbReference type="SAM" id="MobiDB-lite"/>
    </source>
</evidence>
<dbReference type="AlphaFoldDB" id="A0A8H7TBS5"/>
<comment type="caution">
    <text evidence="2">The sequence shown here is derived from an EMBL/GenBank/DDBJ whole genome shotgun (WGS) entry which is preliminary data.</text>
</comment>
<feature type="compositionally biased region" description="Low complexity" evidence="1">
    <location>
        <begin position="25"/>
        <end position="50"/>
    </location>
</feature>
<keyword evidence="3" id="KW-1185">Reference proteome</keyword>
<dbReference type="EMBL" id="JAFJYH010000168">
    <property type="protein sequence ID" value="KAG4416979.1"/>
    <property type="molecule type" value="Genomic_DNA"/>
</dbReference>
<reference evidence="2" key="1">
    <citation type="submission" date="2021-02" db="EMBL/GenBank/DDBJ databases">
        <title>Genome sequence Cadophora malorum strain M34.</title>
        <authorList>
            <person name="Stefanovic E."/>
            <person name="Vu D."/>
            <person name="Scully C."/>
            <person name="Dijksterhuis J."/>
            <person name="Roader J."/>
            <person name="Houbraken J."/>
        </authorList>
    </citation>
    <scope>NUCLEOTIDE SEQUENCE</scope>
    <source>
        <strain evidence="2">M34</strain>
    </source>
</reference>
<feature type="compositionally biased region" description="Pro residues" evidence="1">
    <location>
        <begin position="51"/>
        <end position="63"/>
    </location>
</feature>
<gene>
    <name evidence="2" type="ORF">IFR04_009869</name>
</gene>
<evidence type="ECO:0000313" key="3">
    <source>
        <dbReference type="Proteomes" id="UP000664132"/>
    </source>
</evidence>
<feature type="compositionally biased region" description="Polar residues" evidence="1">
    <location>
        <begin position="143"/>
        <end position="166"/>
    </location>
</feature>
<dbReference type="Proteomes" id="UP000664132">
    <property type="component" value="Unassembled WGS sequence"/>
</dbReference>
<proteinExistence type="predicted"/>
<name>A0A8H7TBS5_9HELO</name>
<protein>
    <submittedName>
        <fullName evidence="2">Uncharacterized protein</fullName>
    </submittedName>
</protein>
<feature type="region of interest" description="Disordered" evidence="1">
    <location>
        <begin position="143"/>
        <end position="175"/>
    </location>
</feature>
<accession>A0A8H7TBS5</accession>
<feature type="compositionally biased region" description="Polar residues" evidence="1">
    <location>
        <begin position="11"/>
        <end position="23"/>
    </location>
</feature>
<feature type="region of interest" description="Disordered" evidence="1">
    <location>
        <begin position="1"/>
        <end position="78"/>
    </location>
</feature>
<organism evidence="2 3">
    <name type="scientific">Cadophora malorum</name>
    <dbReference type="NCBI Taxonomy" id="108018"/>
    <lineage>
        <taxon>Eukaryota</taxon>
        <taxon>Fungi</taxon>
        <taxon>Dikarya</taxon>
        <taxon>Ascomycota</taxon>
        <taxon>Pezizomycotina</taxon>
        <taxon>Leotiomycetes</taxon>
        <taxon>Helotiales</taxon>
        <taxon>Ploettnerulaceae</taxon>
        <taxon>Cadophora</taxon>
    </lineage>
</organism>